<accession>A0ABV1V5A5</accession>
<keyword evidence="4" id="KW-1185">Reference proteome</keyword>
<dbReference type="InterPro" id="IPR029058">
    <property type="entry name" value="AB_hydrolase_fold"/>
</dbReference>
<dbReference type="EMBL" id="JBEPBX010000054">
    <property type="protein sequence ID" value="MER6618220.1"/>
    <property type="molecule type" value="Genomic_DNA"/>
</dbReference>
<sequence>MTHALVCLPFAGGGAGFYRAWKDLPDHAPRIVPLQLPGREERFIDEPFHDVLEAADALAPQIAGLAGDGPVALFGHSLGAVLAYELARRLEHDPNVALSHLFVSGSPGPWTGRTRRATGLPDSEFVARVQEFAGYEHDALADPDMRELLLPILRADVEMHENYKPVSDEPLRTGITSLRATGDRLVTREQAEEWRSATTGAFRLVEPDGGHMYLIDSPLPLIDAVAAALPS</sequence>
<comment type="similarity">
    <text evidence="1">Belongs to the thioesterase family.</text>
</comment>
<dbReference type="Proteomes" id="UP001445472">
    <property type="component" value="Unassembled WGS sequence"/>
</dbReference>
<dbReference type="RefSeq" id="WP_351979131.1">
    <property type="nucleotide sequence ID" value="NZ_JBEPBX010000054.1"/>
</dbReference>
<dbReference type="Pfam" id="PF00975">
    <property type="entry name" value="Thioesterase"/>
    <property type="match status" value="1"/>
</dbReference>
<name>A0ABV1V5A5_9ACTN</name>
<evidence type="ECO:0000313" key="4">
    <source>
        <dbReference type="Proteomes" id="UP001445472"/>
    </source>
</evidence>
<comment type="caution">
    <text evidence="3">The sequence shown here is derived from an EMBL/GenBank/DDBJ whole genome shotgun (WGS) entry which is preliminary data.</text>
</comment>
<reference evidence="3 4" key="1">
    <citation type="submission" date="2024-06" db="EMBL/GenBank/DDBJ databases">
        <title>The Natural Products Discovery Center: Release of the First 8490 Sequenced Strains for Exploring Actinobacteria Biosynthetic Diversity.</title>
        <authorList>
            <person name="Kalkreuter E."/>
            <person name="Kautsar S.A."/>
            <person name="Yang D."/>
            <person name="Bader C.D."/>
            <person name="Teijaro C.N."/>
            <person name="Fluegel L."/>
            <person name="Davis C.M."/>
            <person name="Simpson J.R."/>
            <person name="Lauterbach L."/>
            <person name="Steele A.D."/>
            <person name="Gui C."/>
            <person name="Meng S."/>
            <person name="Li G."/>
            <person name="Viehrig K."/>
            <person name="Ye F."/>
            <person name="Su P."/>
            <person name="Kiefer A.F."/>
            <person name="Nichols A."/>
            <person name="Cepeda A.J."/>
            <person name="Yan W."/>
            <person name="Fan B."/>
            <person name="Jiang Y."/>
            <person name="Adhikari A."/>
            <person name="Zheng C.-J."/>
            <person name="Schuster L."/>
            <person name="Cowan T.M."/>
            <person name="Smanski M.J."/>
            <person name="Chevrette M.G."/>
            <person name="De Carvalho L.P.S."/>
            <person name="Shen B."/>
        </authorList>
    </citation>
    <scope>NUCLEOTIDE SEQUENCE [LARGE SCALE GENOMIC DNA]</scope>
    <source>
        <strain evidence="3 4">NPDC000837</strain>
    </source>
</reference>
<protein>
    <submittedName>
        <fullName evidence="3">Alpha/beta fold hydrolase</fullName>
    </submittedName>
</protein>
<dbReference type="SUPFAM" id="SSF53474">
    <property type="entry name" value="alpha/beta-Hydrolases"/>
    <property type="match status" value="1"/>
</dbReference>
<feature type="domain" description="Thioesterase" evidence="2">
    <location>
        <begin position="5"/>
        <end position="218"/>
    </location>
</feature>
<dbReference type="InterPro" id="IPR012223">
    <property type="entry name" value="TEII"/>
</dbReference>
<dbReference type="PANTHER" id="PTHR11487:SF0">
    <property type="entry name" value="S-ACYL FATTY ACID SYNTHASE THIOESTERASE, MEDIUM CHAIN"/>
    <property type="match status" value="1"/>
</dbReference>
<dbReference type="Gene3D" id="3.40.50.1820">
    <property type="entry name" value="alpha/beta hydrolase"/>
    <property type="match status" value="1"/>
</dbReference>
<evidence type="ECO:0000256" key="1">
    <source>
        <dbReference type="ARBA" id="ARBA00007169"/>
    </source>
</evidence>
<dbReference type="GO" id="GO:0016787">
    <property type="term" value="F:hydrolase activity"/>
    <property type="evidence" value="ECO:0007669"/>
    <property type="project" value="UniProtKB-KW"/>
</dbReference>
<gene>
    <name evidence="3" type="ORF">ABT276_33955</name>
</gene>
<proteinExistence type="inferred from homology"/>
<evidence type="ECO:0000259" key="2">
    <source>
        <dbReference type="Pfam" id="PF00975"/>
    </source>
</evidence>
<dbReference type="InterPro" id="IPR001031">
    <property type="entry name" value="Thioesterase"/>
</dbReference>
<keyword evidence="3" id="KW-0378">Hydrolase</keyword>
<dbReference type="PANTHER" id="PTHR11487">
    <property type="entry name" value="THIOESTERASE"/>
    <property type="match status" value="1"/>
</dbReference>
<organism evidence="3 4">
    <name type="scientific">Streptomyces xantholiticus</name>
    <dbReference type="NCBI Taxonomy" id="68285"/>
    <lineage>
        <taxon>Bacteria</taxon>
        <taxon>Bacillati</taxon>
        <taxon>Actinomycetota</taxon>
        <taxon>Actinomycetes</taxon>
        <taxon>Kitasatosporales</taxon>
        <taxon>Streptomycetaceae</taxon>
        <taxon>Streptomyces</taxon>
    </lineage>
</organism>
<evidence type="ECO:0000313" key="3">
    <source>
        <dbReference type="EMBL" id="MER6618220.1"/>
    </source>
</evidence>